<feature type="non-terminal residue" evidence="1">
    <location>
        <position position="1"/>
    </location>
</feature>
<accession>A0ACC3Z9H9</accession>
<name>A0ACC3Z9H9_COLTU</name>
<dbReference type="EMBL" id="VUJX02000002">
    <property type="protein sequence ID" value="KAL0940714.1"/>
    <property type="molecule type" value="Genomic_DNA"/>
</dbReference>
<evidence type="ECO:0000313" key="1">
    <source>
        <dbReference type="EMBL" id="KAL0940714.1"/>
    </source>
</evidence>
<protein>
    <submittedName>
        <fullName evidence="1">MYB DNA-binding domain-containing protein</fullName>
    </submittedName>
</protein>
<keyword evidence="2" id="KW-1185">Reference proteome</keyword>
<keyword evidence="1" id="KW-0238">DNA-binding</keyword>
<reference evidence="1 2" key="1">
    <citation type="journal article" date="2020" name="Phytopathology">
        <title>Genome Sequence Resources of Colletotrichum truncatum, C. plurivorum, C. musicola, and C. sojae: Four Species Pathogenic to Soybean (Glycine max).</title>
        <authorList>
            <person name="Rogerio F."/>
            <person name="Boufleur T.R."/>
            <person name="Ciampi-Guillardi M."/>
            <person name="Sukno S.A."/>
            <person name="Thon M.R."/>
            <person name="Massola Junior N.S."/>
            <person name="Baroncelli R."/>
        </authorList>
    </citation>
    <scope>NUCLEOTIDE SEQUENCE [LARGE SCALE GENOMIC DNA]</scope>
    <source>
        <strain evidence="1 2">CMES1059</strain>
    </source>
</reference>
<proteinExistence type="predicted"/>
<comment type="caution">
    <text evidence="1">The sequence shown here is derived from an EMBL/GenBank/DDBJ whole genome shotgun (WGS) entry which is preliminary data.</text>
</comment>
<sequence length="423" mass="45145">PTIAPPSPFLKTACLLGGVAQTEKLARVYRAHDTRPYPTYLGGKTVTVDIASLLKAPDSDESAAAPPQHTRSSSDPSTTATTATTAPVSGLPPYVPPPPVATGLAASGKRAMPPHVAESPAKKQSKWSPEEDALIIELRGSGMKWEDISKRLPGRSAISCRLHYQNYLERRSEWDEERKNKLARLYERFKPEMWAKVAEEMAVPWRAAEAMHWQLGEADMARRAGVVPFSLTAVNVDQPSGGHRQSPSRGHMHSQSQGSLPRDIGGPSPRYGRPPPGISPIPGGRAIAARRESIQGRPPLGPDPNEGVTLAGIGPPGGPGLAPIQALPPGRGGGMLPGVAELTTGVSPYSTPAYAMGGMPTASPVPSARASPGPLLPALHYPPHEPAGSKRRASPGTEMSSRETTRRRHLDPRQEEMERRRIA</sequence>
<evidence type="ECO:0000313" key="2">
    <source>
        <dbReference type="Proteomes" id="UP000805649"/>
    </source>
</evidence>
<organism evidence="1 2">
    <name type="scientific">Colletotrichum truncatum</name>
    <name type="common">Anthracnose fungus</name>
    <name type="synonym">Colletotrichum capsici</name>
    <dbReference type="NCBI Taxonomy" id="5467"/>
    <lineage>
        <taxon>Eukaryota</taxon>
        <taxon>Fungi</taxon>
        <taxon>Dikarya</taxon>
        <taxon>Ascomycota</taxon>
        <taxon>Pezizomycotina</taxon>
        <taxon>Sordariomycetes</taxon>
        <taxon>Hypocreomycetidae</taxon>
        <taxon>Glomerellales</taxon>
        <taxon>Glomerellaceae</taxon>
        <taxon>Colletotrichum</taxon>
        <taxon>Colletotrichum truncatum species complex</taxon>
    </lineage>
</organism>
<dbReference type="Proteomes" id="UP000805649">
    <property type="component" value="Unassembled WGS sequence"/>
</dbReference>
<gene>
    <name evidence="1" type="ORF">CTRU02_203477</name>
</gene>